<reference evidence="2" key="1">
    <citation type="submission" date="2022-08" db="EMBL/GenBank/DDBJ databases">
        <authorList>
            <consortium name="DOE Joint Genome Institute"/>
            <person name="Min B."/>
            <person name="Sierra-Patev S."/>
            <person name="Naranjo-Ortiz M."/>
            <person name="Looney B."/>
            <person name="Konkel Z."/>
            <person name="Slot J.C."/>
            <person name="Sakamoto Y."/>
            <person name="Steenwyk J.L."/>
            <person name="Rokas A."/>
            <person name="Carro J."/>
            <person name="Camarero S."/>
            <person name="Ferreira P."/>
            <person name="Molpeceres G."/>
            <person name="Ruiz-duenas F.J."/>
            <person name="Serrano A."/>
            <person name="Henrissat B."/>
            <person name="Drula E."/>
            <person name="Hughes K.W."/>
            <person name="Mata J.L."/>
            <person name="Ishikawa N.K."/>
            <person name="Vargas-Isla R."/>
            <person name="Ushijima S."/>
            <person name="Smith C.A."/>
            <person name="Ahrendt S."/>
            <person name="Andreopoulos W."/>
            <person name="He G."/>
            <person name="LaButti K."/>
            <person name="Lipzen A."/>
            <person name="Ng V."/>
            <person name="Riley R."/>
            <person name="Sandor L."/>
            <person name="Barry K."/>
            <person name="Martinez A.T."/>
            <person name="Xiao Y."/>
            <person name="Gibbons J.G."/>
            <person name="Terashima K."/>
            <person name="Hibbett D.S."/>
            <person name="Grigoriev I.V."/>
        </authorList>
    </citation>
    <scope>NUCLEOTIDE SEQUENCE</scope>
    <source>
        <strain evidence="2">ET3784</strain>
    </source>
</reference>
<accession>A0AA38JIJ4</accession>
<evidence type="ECO:0000313" key="3">
    <source>
        <dbReference type="Proteomes" id="UP001176059"/>
    </source>
</evidence>
<evidence type="ECO:0000256" key="1">
    <source>
        <dbReference type="SAM" id="MobiDB-lite"/>
    </source>
</evidence>
<reference evidence="2" key="2">
    <citation type="journal article" date="2023" name="Proc. Natl. Acad. Sci. U.S.A.">
        <title>A global phylogenomic analysis of the shiitake genus Lentinula.</title>
        <authorList>
            <person name="Sierra-Patev S."/>
            <person name="Min B."/>
            <person name="Naranjo-Ortiz M."/>
            <person name="Looney B."/>
            <person name="Konkel Z."/>
            <person name="Slot J.C."/>
            <person name="Sakamoto Y."/>
            <person name="Steenwyk J.L."/>
            <person name="Rokas A."/>
            <person name="Carro J."/>
            <person name="Camarero S."/>
            <person name="Ferreira P."/>
            <person name="Molpeceres G."/>
            <person name="Ruiz-Duenas F.J."/>
            <person name="Serrano A."/>
            <person name="Henrissat B."/>
            <person name="Drula E."/>
            <person name="Hughes K.W."/>
            <person name="Mata J.L."/>
            <person name="Ishikawa N.K."/>
            <person name="Vargas-Isla R."/>
            <person name="Ushijima S."/>
            <person name="Smith C.A."/>
            <person name="Donoghue J."/>
            <person name="Ahrendt S."/>
            <person name="Andreopoulos W."/>
            <person name="He G."/>
            <person name="LaButti K."/>
            <person name="Lipzen A."/>
            <person name="Ng V."/>
            <person name="Riley R."/>
            <person name="Sandor L."/>
            <person name="Barry K."/>
            <person name="Martinez A.T."/>
            <person name="Xiao Y."/>
            <person name="Gibbons J.G."/>
            <person name="Terashima K."/>
            <person name="Grigoriev I.V."/>
            <person name="Hibbett D."/>
        </authorList>
    </citation>
    <scope>NUCLEOTIDE SEQUENCE</scope>
    <source>
        <strain evidence="2">ET3784</strain>
    </source>
</reference>
<name>A0AA38JIJ4_9AGAR</name>
<feature type="compositionally biased region" description="Low complexity" evidence="1">
    <location>
        <begin position="217"/>
        <end position="234"/>
    </location>
</feature>
<feature type="compositionally biased region" description="Polar residues" evidence="1">
    <location>
        <begin position="192"/>
        <end position="216"/>
    </location>
</feature>
<dbReference type="EMBL" id="JANVFO010000045">
    <property type="protein sequence ID" value="KAJ3725623.1"/>
    <property type="molecule type" value="Genomic_DNA"/>
</dbReference>
<protein>
    <submittedName>
        <fullName evidence="2">Uncharacterized protein</fullName>
    </submittedName>
</protein>
<gene>
    <name evidence="2" type="ORF">DFJ43DRAFT_1041436</name>
</gene>
<organism evidence="2 3">
    <name type="scientific">Lentinula guzmanii</name>
    <dbReference type="NCBI Taxonomy" id="2804957"/>
    <lineage>
        <taxon>Eukaryota</taxon>
        <taxon>Fungi</taxon>
        <taxon>Dikarya</taxon>
        <taxon>Basidiomycota</taxon>
        <taxon>Agaricomycotina</taxon>
        <taxon>Agaricomycetes</taxon>
        <taxon>Agaricomycetidae</taxon>
        <taxon>Agaricales</taxon>
        <taxon>Marasmiineae</taxon>
        <taxon>Omphalotaceae</taxon>
        <taxon>Lentinula</taxon>
    </lineage>
</organism>
<proteinExistence type="predicted"/>
<dbReference type="AlphaFoldDB" id="A0AA38JIJ4"/>
<evidence type="ECO:0000313" key="2">
    <source>
        <dbReference type="EMBL" id="KAJ3725623.1"/>
    </source>
</evidence>
<dbReference type="Proteomes" id="UP001176059">
    <property type="component" value="Unassembled WGS sequence"/>
</dbReference>
<feature type="region of interest" description="Disordered" evidence="1">
    <location>
        <begin position="168"/>
        <end position="234"/>
    </location>
</feature>
<keyword evidence="3" id="KW-1185">Reference proteome</keyword>
<sequence length="234" mass="26170">MVPYHRQKCSKIDEQVFVPKDQSFFVQISDQLLDLRRILAHGQKTIYGWARDRNGESQELQGKRRRCKVELDVTRSNLKMIEKNNEMLEGAVRSLSDKHGTNPRDVGSSYGTAFFTSLPSAGSLAPQIQLHLLLHPFSLHRTFIEVLPQVWLQLVLLFYIVHAGYEPKHQQPSTDSCGRERQSDITGAGISNRDTNTNTSIAGSDASDTPTPKSKTSNAISSLSDLSSRMTVSN</sequence>
<comment type="caution">
    <text evidence="2">The sequence shown here is derived from an EMBL/GenBank/DDBJ whole genome shotgun (WGS) entry which is preliminary data.</text>
</comment>